<evidence type="ECO:0000256" key="1">
    <source>
        <dbReference type="ARBA" id="ARBA00022448"/>
    </source>
</evidence>
<dbReference type="SUPFAM" id="SSF52540">
    <property type="entry name" value="P-loop containing nucleoside triphosphate hydrolases"/>
    <property type="match status" value="1"/>
</dbReference>
<evidence type="ECO:0000256" key="3">
    <source>
        <dbReference type="ARBA" id="ARBA00022496"/>
    </source>
</evidence>
<keyword evidence="2" id="KW-1003">Cell membrane</keyword>
<evidence type="ECO:0000256" key="4">
    <source>
        <dbReference type="ARBA" id="ARBA00022741"/>
    </source>
</evidence>
<dbReference type="PANTHER" id="PTHR42781">
    <property type="entry name" value="SPERMIDINE/PUTRESCINE IMPORT ATP-BINDING PROTEIN POTA"/>
    <property type="match status" value="1"/>
</dbReference>
<evidence type="ECO:0000256" key="8">
    <source>
        <dbReference type="ARBA" id="ARBA00023136"/>
    </source>
</evidence>
<evidence type="ECO:0000313" key="11">
    <source>
        <dbReference type="EMBL" id="SVB45585.1"/>
    </source>
</evidence>
<keyword evidence="5" id="KW-0067">ATP-binding</keyword>
<keyword evidence="1" id="KW-0813">Transport</keyword>
<accession>A0A382E564</accession>
<dbReference type="PROSITE" id="PS00211">
    <property type="entry name" value="ABC_TRANSPORTER_1"/>
    <property type="match status" value="1"/>
</dbReference>
<keyword evidence="3" id="KW-0410">Iron transport</keyword>
<dbReference type="Gene3D" id="3.40.50.300">
    <property type="entry name" value="P-loop containing nucleotide triphosphate hydrolases"/>
    <property type="match status" value="1"/>
</dbReference>
<dbReference type="SUPFAM" id="SSF50331">
    <property type="entry name" value="MOP-like"/>
    <property type="match status" value="1"/>
</dbReference>
<feature type="region of interest" description="Disordered" evidence="9">
    <location>
        <begin position="1"/>
        <end position="29"/>
    </location>
</feature>
<dbReference type="GO" id="GO:0043190">
    <property type="term" value="C:ATP-binding cassette (ABC) transporter complex"/>
    <property type="evidence" value="ECO:0007669"/>
    <property type="project" value="InterPro"/>
</dbReference>
<dbReference type="Pfam" id="PF08402">
    <property type="entry name" value="TOBE_2"/>
    <property type="match status" value="1"/>
</dbReference>
<dbReference type="CDD" id="cd03259">
    <property type="entry name" value="ABC_Carb_Solutes_like"/>
    <property type="match status" value="1"/>
</dbReference>
<name>A0A382E564_9ZZZZ</name>
<dbReference type="SMART" id="SM00382">
    <property type="entry name" value="AAA"/>
    <property type="match status" value="1"/>
</dbReference>
<dbReference type="InterPro" id="IPR013611">
    <property type="entry name" value="Transp-assoc_OB_typ2"/>
</dbReference>
<dbReference type="InterPro" id="IPR003593">
    <property type="entry name" value="AAA+_ATPase"/>
</dbReference>
<dbReference type="InterPro" id="IPR015853">
    <property type="entry name" value="ABC_transpr_FbpC"/>
</dbReference>
<dbReference type="EMBL" id="UINC01042653">
    <property type="protein sequence ID" value="SVB45585.1"/>
    <property type="molecule type" value="Genomic_DNA"/>
</dbReference>
<dbReference type="InterPro" id="IPR050093">
    <property type="entry name" value="ABC_SmlMolc_Importer"/>
</dbReference>
<dbReference type="AlphaFoldDB" id="A0A382E564"/>
<dbReference type="InterPro" id="IPR017871">
    <property type="entry name" value="ABC_transporter-like_CS"/>
</dbReference>
<evidence type="ECO:0000256" key="5">
    <source>
        <dbReference type="ARBA" id="ARBA00022840"/>
    </source>
</evidence>
<evidence type="ECO:0000256" key="6">
    <source>
        <dbReference type="ARBA" id="ARBA00023004"/>
    </source>
</evidence>
<dbReference type="Pfam" id="PF00005">
    <property type="entry name" value="ABC_tran"/>
    <property type="match status" value="1"/>
</dbReference>
<evidence type="ECO:0000256" key="2">
    <source>
        <dbReference type="ARBA" id="ARBA00022475"/>
    </source>
</evidence>
<evidence type="ECO:0000256" key="9">
    <source>
        <dbReference type="SAM" id="MobiDB-lite"/>
    </source>
</evidence>
<organism evidence="11">
    <name type="scientific">marine metagenome</name>
    <dbReference type="NCBI Taxonomy" id="408172"/>
    <lineage>
        <taxon>unclassified sequences</taxon>
        <taxon>metagenomes</taxon>
        <taxon>ecological metagenomes</taxon>
    </lineage>
</organism>
<keyword evidence="6" id="KW-0408">Iron</keyword>
<gene>
    <name evidence="11" type="ORF">METZ01_LOCUS198439</name>
</gene>
<dbReference type="InterPro" id="IPR027417">
    <property type="entry name" value="P-loop_NTPase"/>
</dbReference>
<sequence length="391" mass="41865">VSIGFEHSDNQLLSAGDSVHGHPQPEDFGSQQAALECDGLAKQFGQVQAIVGLDLTVMPGQVVALLGPSGCGKTTALRLIAGFEQPDGGSISVGGRQVCQPGYALPPEQRNVGMVFQEGALFPHLTVAQNVAYGLSRGNGRDKRVEEVLELVGLDGLGRRMPHELSGGQQQRVALARALAPRPEVLLLDEPFSNLDPRLREQVRKDVLEILKSGNITAIFVTHDQEEALFVGDIVAVMNEGRVEQTGSPEEIFHSPATRFVAEFFGMVDFIPAWRQGSRLVTEVGSVSWPDGTGPLGPPAEIDGDNGDNLEVMVRPDCLNCVPSGQGQGTITSREFRGPFYLYKVALPSGHSVRCLLSHINDLPIGATVSVDLRQGHSLKPFAEGKAVNSD</sequence>
<dbReference type="GO" id="GO:0005524">
    <property type="term" value="F:ATP binding"/>
    <property type="evidence" value="ECO:0007669"/>
    <property type="project" value="UniProtKB-KW"/>
</dbReference>
<dbReference type="PROSITE" id="PS50893">
    <property type="entry name" value="ABC_TRANSPORTER_2"/>
    <property type="match status" value="1"/>
</dbReference>
<proteinExistence type="predicted"/>
<protein>
    <recommendedName>
        <fullName evidence="10">ABC transporter domain-containing protein</fullName>
    </recommendedName>
</protein>
<keyword evidence="4" id="KW-0547">Nucleotide-binding</keyword>
<evidence type="ECO:0000256" key="7">
    <source>
        <dbReference type="ARBA" id="ARBA00023065"/>
    </source>
</evidence>
<dbReference type="GO" id="GO:0015408">
    <property type="term" value="F:ABC-type ferric iron transporter activity"/>
    <property type="evidence" value="ECO:0007669"/>
    <property type="project" value="InterPro"/>
</dbReference>
<keyword evidence="8" id="KW-0472">Membrane</keyword>
<dbReference type="Gene3D" id="2.40.50.100">
    <property type="match status" value="1"/>
</dbReference>
<evidence type="ECO:0000259" key="10">
    <source>
        <dbReference type="PROSITE" id="PS50893"/>
    </source>
</evidence>
<feature type="non-terminal residue" evidence="11">
    <location>
        <position position="1"/>
    </location>
</feature>
<dbReference type="GO" id="GO:0016887">
    <property type="term" value="F:ATP hydrolysis activity"/>
    <property type="evidence" value="ECO:0007669"/>
    <property type="project" value="InterPro"/>
</dbReference>
<keyword evidence="7" id="KW-0406">Ion transport</keyword>
<dbReference type="InterPro" id="IPR008995">
    <property type="entry name" value="Mo/tungstate-bd_C_term_dom"/>
</dbReference>
<dbReference type="PANTHER" id="PTHR42781:SF4">
    <property type="entry name" value="SPERMIDINE_PUTRESCINE IMPORT ATP-BINDING PROTEIN POTA"/>
    <property type="match status" value="1"/>
</dbReference>
<feature type="domain" description="ABC transporter" evidence="10">
    <location>
        <begin position="35"/>
        <end position="265"/>
    </location>
</feature>
<dbReference type="InterPro" id="IPR003439">
    <property type="entry name" value="ABC_transporter-like_ATP-bd"/>
</dbReference>
<dbReference type="FunFam" id="3.40.50.300:FF:000425">
    <property type="entry name" value="Probable ABC transporter, ATP-binding subunit"/>
    <property type="match status" value="1"/>
</dbReference>
<reference evidence="11" key="1">
    <citation type="submission" date="2018-05" db="EMBL/GenBank/DDBJ databases">
        <authorList>
            <person name="Lanie J.A."/>
            <person name="Ng W.-L."/>
            <person name="Kazmierczak K.M."/>
            <person name="Andrzejewski T.M."/>
            <person name="Davidsen T.M."/>
            <person name="Wayne K.J."/>
            <person name="Tettelin H."/>
            <person name="Glass J.I."/>
            <person name="Rusch D."/>
            <person name="Podicherti R."/>
            <person name="Tsui H.-C.T."/>
            <person name="Winkler M.E."/>
        </authorList>
    </citation>
    <scope>NUCLEOTIDE SEQUENCE</scope>
</reference>